<keyword evidence="6" id="KW-1185">Reference proteome</keyword>
<keyword evidence="1" id="KW-0175">Coiled coil</keyword>
<dbReference type="PROSITE" id="PS51194">
    <property type="entry name" value="HELICASE_CTER"/>
    <property type="match status" value="1"/>
</dbReference>
<dbReference type="SUPFAM" id="SSF52540">
    <property type="entry name" value="P-loop containing nucleoside triphosphate hydrolases"/>
    <property type="match status" value="1"/>
</dbReference>
<feature type="region of interest" description="Disordered" evidence="2">
    <location>
        <begin position="1774"/>
        <end position="1794"/>
    </location>
</feature>
<keyword evidence="3" id="KW-0732">Signal</keyword>
<comment type="caution">
    <text evidence="5">The sequence shown here is derived from an EMBL/GenBank/DDBJ whole genome shotgun (WGS) entry which is preliminary data.</text>
</comment>
<feature type="coiled-coil region" evidence="1">
    <location>
        <begin position="1525"/>
        <end position="1563"/>
    </location>
</feature>
<evidence type="ECO:0000313" key="6">
    <source>
        <dbReference type="Proteomes" id="UP001057375"/>
    </source>
</evidence>
<proteinExistence type="predicted"/>
<feature type="region of interest" description="Disordered" evidence="2">
    <location>
        <begin position="1578"/>
        <end position="1607"/>
    </location>
</feature>
<feature type="chain" id="PRO_5045084044" description="Helicase C-terminal domain-containing protein" evidence="3">
    <location>
        <begin position="23"/>
        <end position="1910"/>
    </location>
</feature>
<feature type="domain" description="Helicase C-terminal" evidence="4">
    <location>
        <begin position="1"/>
        <end position="152"/>
    </location>
</feature>
<feature type="region of interest" description="Disordered" evidence="2">
    <location>
        <begin position="1188"/>
        <end position="1233"/>
    </location>
</feature>
<evidence type="ECO:0000313" key="5">
    <source>
        <dbReference type="EMBL" id="GKT36844.1"/>
    </source>
</evidence>
<feature type="compositionally biased region" description="Polar residues" evidence="2">
    <location>
        <begin position="462"/>
        <end position="480"/>
    </location>
</feature>
<feature type="region of interest" description="Disordered" evidence="2">
    <location>
        <begin position="1054"/>
        <end position="1077"/>
    </location>
</feature>
<dbReference type="Pfam" id="PF00271">
    <property type="entry name" value="Helicase_C"/>
    <property type="match status" value="1"/>
</dbReference>
<organism evidence="5 6">
    <name type="scientific">Aduncisulcus paluster</name>
    <dbReference type="NCBI Taxonomy" id="2918883"/>
    <lineage>
        <taxon>Eukaryota</taxon>
        <taxon>Metamonada</taxon>
        <taxon>Carpediemonas-like organisms</taxon>
        <taxon>Aduncisulcus</taxon>
    </lineage>
</organism>
<feature type="signal peptide" evidence="3">
    <location>
        <begin position="1"/>
        <end position="22"/>
    </location>
</feature>
<reference evidence="5" key="1">
    <citation type="submission" date="2022-03" db="EMBL/GenBank/DDBJ databases">
        <title>Draft genome sequence of Aduncisulcus paluster, a free-living microaerophilic Fornicata.</title>
        <authorList>
            <person name="Yuyama I."/>
            <person name="Kume K."/>
            <person name="Tamura T."/>
            <person name="Inagaki Y."/>
            <person name="Hashimoto T."/>
        </authorList>
    </citation>
    <scope>NUCLEOTIDE SEQUENCE</scope>
    <source>
        <strain evidence="5">NY0171</strain>
    </source>
</reference>
<dbReference type="EMBL" id="BQXS01011316">
    <property type="protein sequence ID" value="GKT36844.1"/>
    <property type="molecule type" value="Genomic_DNA"/>
</dbReference>
<evidence type="ECO:0000256" key="1">
    <source>
        <dbReference type="SAM" id="Coils"/>
    </source>
</evidence>
<evidence type="ECO:0000259" key="4">
    <source>
        <dbReference type="PROSITE" id="PS51194"/>
    </source>
</evidence>
<accession>A0ABQ5KWN8</accession>
<dbReference type="SMART" id="SM00490">
    <property type="entry name" value="HELICc"/>
    <property type="match status" value="1"/>
</dbReference>
<feature type="compositionally biased region" description="Low complexity" evidence="2">
    <location>
        <begin position="1208"/>
        <end position="1222"/>
    </location>
</feature>
<feature type="compositionally biased region" description="Basic and acidic residues" evidence="2">
    <location>
        <begin position="487"/>
        <end position="510"/>
    </location>
</feature>
<evidence type="ECO:0000256" key="3">
    <source>
        <dbReference type="SAM" id="SignalP"/>
    </source>
</evidence>
<dbReference type="InterPro" id="IPR027417">
    <property type="entry name" value="P-loop_NTPase"/>
</dbReference>
<dbReference type="CDD" id="cd18787">
    <property type="entry name" value="SF2_C_DEAD"/>
    <property type="match status" value="1"/>
</dbReference>
<feature type="region of interest" description="Disordered" evidence="2">
    <location>
        <begin position="444"/>
        <end position="510"/>
    </location>
</feature>
<feature type="compositionally biased region" description="Basic residues" evidence="2">
    <location>
        <begin position="218"/>
        <end position="227"/>
    </location>
</feature>
<dbReference type="InterPro" id="IPR001650">
    <property type="entry name" value="Helicase_C-like"/>
</dbReference>
<feature type="compositionally biased region" description="Polar residues" evidence="2">
    <location>
        <begin position="231"/>
        <end position="241"/>
    </location>
</feature>
<evidence type="ECO:0000256" key="2">
    <source>
        <dbReference type="SAM" id="MobiDB-lite"/>
    </source>
</evidence>
<sequence>MRPTSLTATLILAGFRVGLIHGGEEQDERVKVLQRFKQSHEEEIDFSSLSFYHQAQSKREGSEDDKIDILVGTSVAARGIDVPGLGLVINFSVPSHIEDYVHRVGRTGRAARTGVSVTFIMESEMKFAEDLVYALTSSGNGVRVPTELQLLADTLGQLKQLKELNIIGNPIPLIESRIHLIDHLLCRIPYSTQDALEERDVIPIKDLLSGIEPEKYEPKKKKTPKPKHQLDSTNSNDQMGTKSRKKTLNISSKISQSKEVDALHRIIHSKVFTSRSMAKLAYSGVIPGHNPPSSVLDSQVGRRGDFDVYFDMETVPTPRSGPFPNLISLNKQDITMEELDQGVKAATKQLQTIQLARKPWKDAHMVFYRNPPSVSGPLTSRILQARQRAKQKALVETKKKVKSAKRVRSLLRSPADVDSVRSLYNEEEWRFLTDRTDLTIRDEERKKSSRLGSRLHGDDFKSGTTQYMTGNAFRPTSPSNELVHPTPYEKSKMDRLTKERKEKEQGKHEERLYLPDVRDVLHEGDKMKEKEQGKHEERLYLPDVRDVLHEGDKMSKEKLGAALKRRKEDERIRDAAAAAAMSALESPLPNKAPLTPGQLRPASKVTFPGDDDSPPSPHSLVRPGSRATDSEKLFLSLHVHPDTPPPIPPYSRRRRKKDTFLDAIAQVLPREKDQEQEISASHIAVQSRNTRRQAEKEVMNHTKMETFKKRAIDENRDRDEYGEAHLEPHILTTRLLNAPLAFEDEEITFERAITPTGRVKKVLRDLDKQEKAKRLEGASQSVRAASALASYKSTTNEQGESMEIDGDLPFLPRRTVSALDQHVMFTELMERELKHQRETHKRTLHRLSTEERSHLKKIGADTGKKVDLIIGGQKKLSEKVKDITVQIRRNELLSQVTNAHLAKKGFSVYDSTKRALRDAQDNVISRKRKETIHKHRTNLKDIAAGREKTYQRHKIFMNNSANSLSMLSADPAGQIYTLTKQILHSREIEMRKKRRVPMKDILNSSQLSVADREEVLKELHRDDITREEVKEGGATMSSMFAAATIKRPSSMLARIPGKGSTSRSTVPSPSLAPGFRKRPGSAIAATLSHAPFDHPMTIGDIQEVSVDDLSSGIIDEPSLSEHSDGRPNIFPIKAVSDKHQENSPSPYVSHRPHSTTHYLSAISPARTMQSYRMANKLAANVSGYAKSLKEAVSNRQRSKTPQPRARPRSSLGMSSSRSSSVMSRRRKKKDEYEVRFEPAKTRIKNFKTLGRLVSEIHHSEYQTFGTDKKIGLFKDLTENTSKVDKVFQKLGLVERQLTNFESQIRVPPELESDSHVAAIPTDDVIALDKMKLRKSLHVEPVDPKKEVSLESLHMTPMDLIHLTVEIQKNTDKELSGLNNYIETMLHTAHEFDLSREKPAILDINYKEGIKNLKGGGGRGGGNKLMDRIKNVQEERMQIQRQSMIENASGVGFDGGSRASTAQSTKSEVDDDVYTISQSGKTLKGILMKLAHARAIQIRKENEGGYGRTFGEHININLKHRSGIIYSKEEHALKRKEEEKKKKKQEEAARIRGIKLKLEAAKEQHSLISPRFGRRGSLTITDLNSPGQRPVSPPSAPSTSSSRSEDVQSRQFVDISTYSGLFDEGRRYELVSIGNALSSALVLFCMKYYVTSANEDLVSHLVSVVFSRMVDMIDLDSVVSIIRGLLDEPESSIHGEAILSCISGDSNIQQVLRTMKRVLEEHQGKMAYLIPEFEKNKESVIQKRKERDAKWRVSSFSPDSQFLDIDESKILRREDGDDLSGEAPSGHVSGELSTSHDGFDNIFTKDQKGTSRLITPMARSVKVKGRGNETKKKNNGGPLIGSHVILDAEDLIDSPRKERKKTVADEAAQRLIDGTDRLYDGSLRISAGSPLSRRHSDVLQLQLIAKKKKFL</sequence>
<dbReference type="PANTHER" id="PTHR47958">
    <property type="entry name" value="ATP-DEPENDENT RNA HELICASE DBP3"/>
    <property type="match status" value="1"/>
</dbReference>
<gene>
    <name evidence="5" type="ORF">ADUPG1_009739</name>
</gene>
<feature type="region of interest" description="Disordered" evidence="2">
    <location>
        <begin position="583"/>
        <end position="627"/>
    </location>
</feature>
<protein>
    <recommendedName>
        <fullName evidence="4">Helicase C-terminal domain-containing protein</fullName>
    </recommendedName>
</protein>
<feature type="compositionally biased region" description="Polar residues" evidence="2">
    <location>
        <begin position="1059"/>
        <end position="1068"/>
    </location>
</feature>
<name>A0ABQ5KWN8_9EUKA</name>
<dbReference type="Gene3D" id="3.40.50.300">
    <property type="entry name" value="P-loop containing nucleotide triphosphate hydrolases"/>
    <property type="match status" value="1"/>
</dbReference>
<feature type="region of interest" description="Disordered" evidence="2">
    <location>
        <begin position="213"/>
        <end position="248"/>
    </location>
</feature>
<dbReference type="Proteomes" id="UP001057375">
    <property type="component" value="Unassembled WGS sequence"/>
</dbReference>